<sequence>MNHLATIFRCTILVFFLQYLLTTFDHRFIPLGELTVEPASPVLLGSSLTIYCSIQKFQHLNEWFDILLELNGETVNKWNRVNQTTMTFTVPSVRRPKSTALCKLKTDRWPQVVGELQIQAGLPPDRPKNIICLTTRSSEAVNCSWSKGQQTHITTYYNVTISRFVTSYSFPIALNPYDNSTPLLKTLSVCRSNWTQVHSDVIQDSGEVSIGKGLLDVNTTYMLTITGYNQLGESAQSDPFPFCLQDIVIPETPKITRVEFERDSTAVMLLWKTAEFSEDLRPYIRLRTHNETWLDAEGVGIHQNLTEVENIRPLTEYEFQLKTCMITLFVKHIYTTSCTNRTNTSEMCVCSRWSSSEWKTSPGKGPSQQLDVWRTFSGTGTNGRKEVTVLWKADKPRKKTAAGDTSEMDANVEAQQASQASADRGGLDASMRDCIRETMTEMTANVTKAIDEKLAPLLELLKKQGDMLENHGSRLNKSERRIAALEDAADLTNAKVATLEKTVNYLAERVDDLENRGRRKNVLIVGLSEGTEGTDPTRFFERWLPEVLHIDAKEGRLKLERAHRTLGPKPLTSQRPRPVLVRFHNYQDKQRVMNASREMGRKNQAVKHAGNTVMFFQDLSAAVICKRKGYNAVKNQLRSLGAEYRQLYPVLLKITFRGSSKVFDSPEEAQRFADSLRGKPVPVNGD</sequence>
<dbReference type="InterPro" id="IPR036179">
    <property type="entry name" value="Ig-like_dom_sf"/>
</dbReference>
<reference evidence="4" key="2">
    <citation type="submission" date="2025-08" db="UniProtKB">
        <authorList>
            <consortium name="Ensembl"/>
        </authorList>
    </citation>
    <scope>IDENTIFICATION</scope>
</reference>
<dbReference type="Ensembl" id="ENSGWIT00000010459.1">
    <property type="protein sequence ID" value="ENSGWIP00000009377.1"/>
    <property type="gene ID" value="ENSGWIG00000005583.1"/>
</dbReference>
<reference evidence="4" key="3">
    <citation type="submission" date="2025-09" db="UniProtKB">
        <authorList>
            <consortium name="Ensembl"/>
        </authorList>
    </citation>
    <scope>IDENTIFICATION</scope>
</reference>
<accession>A0A8C5DRR6</accession>
<evidence type="ECO:0000313" key="5">
    <source>
        <dbReference type="Proteomes" id="UP000694680"/>
    </source>
</evidence>
<dbReference type="AlphaFoldDB" id="A0A8C5DRR6"/>
<gene>
    <name evidence="4" type="primary">LOC114462486</name>
</gene>
<protein>
    <submittedName>
        <fullName evidence="4">Interleukin-12 receptor subunit beta-2-like</fullName>
    </submittedName>
</protein>
<dbReference type="InterPro" id="IPR036116">
    <property type="entry name" value="FN3_sf"/>
</dbReference>
<keyword evidence="5" id="KW-1185">Reference proteome</keyword>
<dbReference type="FunFam" id="3.30.70.1820:FF:000004">
    <property type="entry name" value="Uncharacterized protein"/>
    <property type="match status" value="1"/>
</dbReference>
<feature type="region of interest" description="Disordered" evidence="3">
    <location>
        <begin position="391"/>
        <end position="426"/>
    </location>
</feature>
<reference evidence="4" key="1">
    <citation type="submission" date="2020-06" db="EMBL/GenBank/DDBJ databases">
        <authorList>
            <consortium name="Wellcome Sanger Institute Data Sharing"/>
        </authorList>
    </citation>
    <scope>NUCLEOTIDE SEQUENCE [LARGE SCALE GENOMIC DNA]</scope>
</reference>
<evidence type="ECO:0000256" key="3">
    <source>
        <dbReference type="SAM" id="MobiDB-lite"/>
    </source>
</evidence>
<name>A0A8C5DRR6_GOUWI</name>
<keyword evidence="1" id="KW-0393">Immunoglobulin domain</keyword>
<keyword evidence="2" id="KW-0175">Coiled coil</keyword>
<dbReference type="SUPFAM" id="SSF49265">
    <property type="entry name" value="Fibronectin type III"/>
    <property type="match status" value="2"/>
</dbReference>
<evidence type="ECO:0000256" key="1">
    <source>
        <dbReference type="ARBA" id="ARBA00023319"/>
    </source>
</evidence>
<dbReference type="PANTHER" id="PTHR11505">
    <property type="entry name" value="L1 TRANSPOSABLE ELEMENT-RELATED"/>
    <property type="match status" value="1"/>
</dbReference>
<evidence type="ECO:0000313" key="4">
    <source>
        <dbReference type="Ensembl" id="ENSGWIP00000009377.1"/>
    </source>
</evidence>
<dbReference type="InterPro" id="IPR004244">
    <property type="entry name" value="Transposase_22"/>
</dbReference>
<dbReference type="SUPFAM" id="SSF48726">
    <property type="entry name" value="Immunoglobulin"/>
    <property type="match status" value="1"/>
</dbReference>
<dbReference type="InterPro" id="IPR013783">
    <property type="entry name" value="Ig-like_fold"/>
</dbReference>
<dbReference type="Gene3D" id="2.60.40.10">
    <property type="entry name" value="Immunoglobulins"/>
    <property type="match status" value="2"/>
</dbReference>
<evidence type="ECO:0000256" key="2">
    <source>
        <dbReference type="SAM" id="Coils"/>
    </source>
</evidence>
<proteinExistence type="predicted"/>
<feature type="coiled-coil region" evidence="2">
    <location>
        <begin position="468"/>
        <end position="516"/>
    </location>
</feature>
<dbReference type="Gene3D" id="3.30.70.1820">
    <property type="entry name" value="L1 transposable element, RRM domain"/>
    <property type="match status" value="1"/>
</dbReference>
<organism evidence="4 5">
    <name type="scientific">Gouania willdenowi</name>
    <name type="common">Blunt-snouted clingfish</name>
    <name type="synonym">Lepadogaster willdenowi</name>
    <dbReference type="NCBI Taxonomy" id="441366"/>
    <lineage>
        <taxon>Eukaryota</taxon>
        <taxon>Metazoa</taxon>
        <taxon>Chordata</taxon>
        <taxon>Craniata</taxon>
        <taxon>Vertebrata</taxon>
        <taxon>Euteleostomi</taxon>
        <taxon>Actinopterygii</taxon>
        <taxon>Neopterygii</taxon>
        <taxon>Teleostei</taxon>
        <taxon>Neoteleostei</taxon>
        <taxon>Acanthomorphata</taxon>
        <taxon>Ovalentaria</taxon>
        <taxon>Blenniimorphae</taxon>
        <taxon>Blenniiformes</taxon>
        <taxon>Gobiesocoidei</taxon>
        <taxon>Gobiesocidae</taxon>
        <taxon>Gobiesocinae</taxon>
        <taxon>Gouania</taxon>
    </lineage>
</organism>
<dbReference type="Proteomes" id="UP000694680">
    <property type="component" value="Chromosome 4"/>
</dbReference>